<reference evidence="9" key="2">
    <citation type="submission" date="2023-07" db="EMBL/GenBank/DDBJ databases">
        <title>Ancylobacter moscoviensis sp. nov., facultatively methylotrophic bacteria from activated sludge and the reclassification of Starkeya novella (Starkey 1934) Kelly et al. 2000 as Ancylobacter novellus comb. nov., Starkeya koreensis Im et al. 2006 as Ancylobacter koreensis comb.nov., Angulomicrobium tetraedrale Vasil'eva et al. 1986 as Ancylobacter tetraedralis comb. nov., Angulomicrobium amanitiforme Fritz et al. 2004 as Ancylobacter amanitiformis comb. nov. and Methylorhabdus multivorans Doronina et al. 1996 as Ancylobacter multivorans comb. nov. and emended description of the genus Ancylobacter.</title>
        <authorList>
            <person name="Doronina N."/>
            <person name="Chemodurova A."/>
            <person name="Grouzdev D."/>
            <person name="Koziaeva V."/>
            <person name="Shi W."/>
            <person name="Wu L."/>
            <person name="Kaparullina E."/>
        </authorList>
    </citation>
    <scope>NUCLEOTIDE SEQUENCE [LARGE SCALE GENOMIC DNA]</scope>
    <source>
        <strain evidence="9">Jip08</strain>
    </source>
</reference>
<comment type="caution">
    <text evidence="8">The sequence shown here is derived from an EMBL/GenBank/DDBJ whole genome shotgun (WGS) entry which is preliminary data.</text>
</comment>
<comment type="cofactor">
    <cofactor evidence="1">
        <name>FAD</name>
        <dbReference type="ChEBI" id="CHEBI:57692"/>
    </cofactor>
</comment>
<dbReference type="PANTHER" id="PTHR48083:SF37">
    <property type="entry name" value="DEHYDROGENASE, PUTATIVE-RELATED"/>
    <property type="match status" value="1"/>
</dbReference>
<comment type="similarity">
    <text evidence="2">Belongs to the acyl-CoA dehydrogenase family.</text>
</comment>
<dbReference type="Pfam" id="PF02771">
    <property type="entry name" value="Acyl-CoA_dh_N"/>
    <property type="match status" value="1"/>
</dbReference>
<dbReference type="Gene3D" id="1.10.540.10">
    <property type="entry name" value="Acyl-CoA dehydrogenase/oxidase, N-terminal domain"/>
    <property type="match status" value="1"/>
</dbReference>
<name>A0ABT0DKZ2_9HYPH</name>
<accession>A0ABT0DKZ2</accession>
<dbReference type="Pfam" id="PF00441">
    <property type="entry name" value="Acyl-CoA_dh_1"/>
    <property type="match status" value="1"/>
</dbReference>
<sequence length="373" mass="40240">MLERDTRRLFTPALRAELGAIAARAAALDADDSFPDEDVAGLAATGTLAMPFAGGEGATMDPDDLMETLRAIGHASLPLGRLFEGHVNAAALLRRYGTPRQREEAARRAQDGALFGVWNTEATDGVRLVRRGGGLELEGRKIFASGAGHVASPLITACDEAGDLLMVLLRLDGGLRADLSGWKAHGMRASASGSYSFSGLPVTPEDIIGGPGDYHRQPHFSAGAWRFCAVQLGGIERLVEEGRAFLRRHRRDGDPHQRARMGEAAIAAETARLWVERAARLAEAEETATEAGAAEDAVAYVYLTRCAVERSGLEVMEAVQRSIGLAAFLRPSPVERLCRDLATYLRQPAPDRMLCEGAAHVLGQERPLRELWR</sequence>
<evidence type="ECO:0000256" key="1">
    <source>
        <dbReference type="ARBA" id="ARBA00001974"/>
    </source>
</evidence>
<dbReference type="SUPFAM" id="SSF56645">
    <property type="entry name" value="Acyl-CoA dehydrogenase NM domain-like"/>
    <property type="match status" value="1"/>
</dbReference>
<reference evidence="8 9" key="1">
    <citation type="submission" date="2022-04" db="EMBL/GenBank/DDBJ databases">
        <authorList>
            <person name="Grouzdev D.S."/>
            <person name="Pantiukh K.S."/>
            <person name="Krutkina M.S."/>
        </authorList>
    </citation>
    <scope>NUCLEOTIDE SEQUENCE [LARGE SCALE GENOMIC DNA]</scope>
    <source>
        <strain evidence="8 9">Jip08</strain>
    </source>
</reference>
<protein>
    <submittedName>
        <fullName evidence="8">Acyl-CoA dehydrogenase family protein</fullName>
    </submittedName>
</protein>
<keyword evidence="4" id="KW-0274">FAD</keyword>
<evidence type="ECO:0000259" key="7">
    <source>
        <dbReference type="Pfam" id="PF02771"/>
    </source>
</evidence>
<evidence type="ECO:0000256" key="5">
    <source>
        <dbReference type="ARBA" id="ARBA00023002"/>
    </source>
</evidence>
<dbReference type="RefSeq" id="WP_247199946.1">
    <property type="nucleotide sequence ID" value="NZ_JALKCG010000002.1"/>
</dbReference>
<dbReference type="Gene3D" id="1.20.140.10">
    <property type="entry name" value="Butyryl-CoA Dehydrogenase, subunit A, domain 3"/>
    <property type="match status" value="1"/>
</dbReference>
<feature type="domain" description="Acyl-CoA dehydrogenase/oxidase N-terminal" evidence="7">
    <location>
        <begin position="21"/>
        <end position="108"/>
    </location>
</feature>
<dbReference type="InterPro" id="IPR037069">
    <property type="entry name" value="AcylCoA_DH/ox_N_sf"/>
</dbReference>
<evidence type="ECO:0000256" key="4">
    <source>
        <dbReference type="ARBA" id="ARBA00022827"/>
    </source>
</evidence>
<dbReference type="Proteomes" id="UP001202867">
    <property type="component" value="Unassembled WGS sequence"/>
</dbReference>
<dbReference type="PANTHER" id="PTHR48083">
    <property type="entry name" value="MEDIUM-CHAIN SPECIFIC ACYL-COA DEHYDROGENASE, MITOCHONDRIAL-RELATED"/>
    <property type="match status" value="1"/>
</dbReference>
<feature type="domain" description="Acyl-CoA dehydrogenase/oxidase C-terminal" evidence="6">
    <location>
        <begin position="221"/>
        <end position="341"/>
    </location>
</feature>
<dbReference type="EMBL" id="JALKCG010000002">
    <property type="protein sequence ID" value="MCK0207951.1"/>
    <property type="molecule type" value="Genomic_DNA"/>
</dbReference>
<dbReference type="InterPro" id="IPR036250">
    <property type="entry name" value="AcylCo_DH-like_C"/>
</dbReference>
<keyword evidence="5" id="KW-0560">Oxidoreductase</keyword>
<dbReference type="InterPro" id="IPR009075">
    <property type="entry name" value="AcylCo_DH/oxidase_C"/>
</dbReference>
<evidence type="ECO:0000256" key="2">
    <source>
        <dbReference type="ARBA" id="ARBA00009347"/>
    </source>
</evidence>
<dbReference type="SUPFAM" id="SSF47203">
    <property type="entry name" value="Acyl-CoA dehydrogenase C-terminal domain-like"/>
    <property type="match status" value="1"/>
</dbReference>
<evidence type="ECO:0000259" key="6">
    <source>
        <dbReference type="Pfam" id="PF00441"/>
    </source>
</evidence>
<keyword evidence="3" id="KW-0285">Flavoprotein</keyword>
<gene>
    <name evidence="8" type="ORF">MWN33_07875</name>
</gene>
<dbReference type="Gene3D" id="2.40.110.10">
    <property type="entry name" value="Butyryl-CoA Dehydrogenase, subunit A, domain 2"/>
    <property type="match status" value="1"/>
</dbReference>
<dbReference type="InterPro" id="IPR013786">
    <property type="entry name" value="AcylCoA_DH/ox_N"/>
</dbReference>
<evidence type="ECO:0000313" key="8">
    <source>
        <dbReference type="EMBL" id="MCK0207951.1"/>
    </source>
</evidence>
<evidence type="ECO:0000313" key="9">
    <source>
        <dbReference type="Proteomes" id="UP001202867"/>
    </source>
</evidence>
<dbReference type="InterPro" id="IPR050741">
    <property type="entry name" value="Acyl-CoA_dehydrogenase"/>
</dbReference>
<keyword evidence="9" id="KW-1185">Reference proteome</keyword>
<proteinExistence type="inferred from homology"/>
<dbReference type="InterPro" id="IPR046373">
    <property type="entry name" value="Acyl-CoA_Oxase/DH_mid-dom_sf"/>
</dbReference>
<evidence type="ECO:0000256" key="3">
    <source>
        <dbReference type="ARBA" id="ARBA00022630"/>
    </source>
</evidence>
<organism evidence="8 9">
    <name type="scientific">Ancylobacter koreensis</name>
    <dbReference type="NCBI Taxonomy" id="266121"/>
    <lineage>
        <taxon>Bacteria</taxon>
        <taxon>Pseudomonadati</taxon>
        <taxon>Pseudomonadota</taxon>
        <taxon>Alphaproteobacteria</taxon>
        <taxon>Hyphomicrobiales</taxon>
        <taxon>Xanthobacteraceae</taxon>
        <taxon>Ancylobacter</taxon>
    </lineage>
</organism>
<dbReference type="InterPro" id="IPR009100">
    <property type="entry name" value="AcylCoA_DH/oxidase_NM_dom_sf"/>
</dbReference>